<dbReference type="InterPro" id="IPR006620">
    <property type="entry name" value="Pro_4_hyd_alph"/>
</dbReference>
<evidence type="ECO:0000256" key="3">
    <source>
        <dbReference type="ARBA" id="ARBA00022896"/>
    </source>
</evidence>
<accession>A0A8S3YLK7</accession>
<dbReference type="InterPro" id="IPR005123">
    <property type="entry name" value="Oxoglu/Fe-dep_dioxygenase_dom"/>
</dbReference>
<evidence type="ECO:0000256" key="1">
    <source>
        <dbReference type="ARBA" id="ARBA00001961"/>
    </source>
</evidence>
<dbReference type="PANTHER" id="PTHR10869">
    <property type="entry name" value="PROLYL 4-HYDROXYLASE ALPHA SUBUNIT"/>
    <property type="match status" value="1"/>
</dbReference>
<dbReference type="InterPro" id="IPR044862">
    <property type="entry name" value="Pro_4_hyd_alph_FE2OG_OXY"/>
</dbReference>
<evidence type="ECO:0000256" key="4">
    <source>
        <dbReference type="ARBA" id="ARBA00022964"/>
    </source>
</evidence>
<dbReference type="PROSITE" id="PS51471">
    <property type="entry name" value="FE2OG_OXY"/>
    <property type="match status" value="1"/>
</dbReference>
<dbReference type="FunFam" id="2.60.120.620:FF:000054">
    <property type="entry name" value="Prolyl 4-hydroxylase subunit alpha-1"/>
    <property type="match status" value="1"/>
</dbReference>
<dbReference type="Pfam" id="PF13640">
    <property type="entry name" value="2OG-FeII_Oxy_3"/>
    <property type="match status" value="1"/>
</dbReference>
<organism evidence="8 9">
    <name type="scientific">Candidula unifasciata</name>
    <dbReference type="NCBI Taxonomy" id="100452"/>
    <lineage>
        <taxon>Eukaryota</taxon>
        <taxon>Metazoa</taxon>
        <taxon>Spiralia</taxon>
        <taxon>Lophotrochozoa</taxon>
        <taxon>Mollusca</taxon>
        <taxon>Gastropoda</taxon>
        <taxon>Heterobranchia</taxon>
        <taxon>Euthyneura</taxon>
        <taxon>Panpulmonata</taxon>
        <taxon>Eupulmonata</taxon>
        <taxon>Stylommatophora</taxon>
        <taxon>Helicina</taxon>
        <taxon>Helicoidea</taxon>
        <taxon>Geomitridae</taxon>
        <taxon>Candidula</taxon>
    </lineage>
</organism>
<evidence type="ECO:0000256" key="6">
    <source>
        <dbReference type="ARBA" id="ARBA00023004"/>
    </source>
</evidence>
<keyword evidence="6" id="KW-0408">Iron</keyword>
<keyword evidence="2" id="KW-0479">Metal-binding</keyword>
<proteinExistence type="predicted"/>
<dbReference type="GO" id="GO:0005783">
    <property type="term" value="C:endoplasmic reticulum"/>
    <property type="evidence" value="ECO:0007669"/>
    <property type="project" value="TreeGrafter"/>
</dbReference>
<protein>
    <recommendedName>
        <fullName evidence="7">Fe2OG dioxygenase domain-containing protein</fullName>
    </recommendedName>
</protein>
<dbReference type="PANTHER" id="PTHR10869:SF180">
    <property type="entry name" value="FE2OG DIOXYGENASE DOMAIN-CONTAINING PROTEIN"/>
    <property type="match status" value="1"/>
</dbReference>
<dbReference type="GO" id="GO:0005506">
    <property type="term" value="F:iron ion binding"/>
    <property type="evidence" value="ECO:0007669"/>
    <property type="project" value="InterPro"/>
</dbReference>
<reference evidence="8" key="1">
    <citation type="submission" date="2021-04" db="EMBL/GenBank/DDBJ databases">
        <authorList>
            <consortium name="Molecular Ecology Group"/>
        </authorList>
    </citation>
    <scope>NUCLEOTIDE SEQUENCE</scope>
</reference>
<dbReference type="GO" id="GO:0031418">
    <property type="term" value="F:L-ascorbic acid binding"/>
    <property type="evidence" value="ECO:0007669"/>
    <property type="project" value="UniProtKB-KW"/>
</dbReference>
<evidence type="ECO:0000259" key="7">
    <source>
        <dbReference type="PROSITE" id="PS51471"/>
    </source>
</evidence>
<comment type="caution">
    <text evidence="8">The sequence shown here is derived from an EMBL/GenBank/DDBJ whole genome shotgun (WGS) entry which is preliminary data.</text>
</comment>
<evidence type="ECO:0000256" key="5">
    <source>
        <dbReference type="ARBA" id="ARBA00023002"/>
    </source>
</evidence>
<sequence>MLPTRKHLHRKKYFRRQKDPPIELLHQKKSNSSVRVFLFDEFLSKQECDGLIKAHDSHVKALNKPPILCFDSIATLRRHISDVKQNISVTPNDFTKGTKCVNASFSLQLQTWMNSNWSFSTAFYPGESTFSKVISYRIKEAMGLDPASGGKFQITSYPEGKAYKEHTDCTLGGVDKRDRVVSVLMYLSDVEDGGETAFPYLGIWAKPKKGRALVWNNMSPDGVCEEHSKHIASVVKKGSKYILIRWYYYKTFYSLGKRPPPPPLPEREPDQAMVSCDEYNSGSCRWYDEWSYDSLLDYEKNKRTLV</sequence>
<evidence type="ECO:0000313" key="9">
    <source>
        <dbReference type="Proteomes" id="UP000678393"/>
    </source>
</evidence>
<name>A0A8S3YLK7_9EUPU</name>
<dbReference type="AlphaFoldDB" id="A0A8S3YLK7"/>
<gene>
    <name evidence="8" type="ORF">CUNI_LOCUS3471</name>
</gene>
<dbReference type="EMBL" id="CAJHNH020000471">
    <property type="protein sequence ID" value="CAG5117913.1"/>
    <property type="molecule type" value="Genomic_DNA"/>
</dbReference>
<evidence type="ECO:0000313" key="8">
    <source>
        <dbReference type="EMBL" id="CAG5117913.1"/>
    </source>
</evidence>
<feature type="domain" description="Fe2OG dioxygenase" evidence="7">
    <location>
        <begin position="143"/>
        <end position="249"/>
    </location>
</feature>
<dbReference type="SMART" id="SM00702">
    <property type="entry name" value="P4Hc"/>
    <property type="match status" value="1"/>
</dbReference>
<keyword evidence="3" id="KW-0847">Vitamin C</keyword>
<dbReference type="GO" id="GO:0004656">
    <property type="term" value="F:procollagen-proline 4-dioxygenase activity"/>
    <property type="evidence" value="ECO:0007669"/>
    <property type="project" value="TreeGrafter"/>
</dbReference>
<keyword evidence="4" id="KW-0223">Dioxygenase</keyword>
<keyword evidence="9" id="KW-1185">Reference proteome</keyword>
<dbReference type="Proteomes" id="UP000678393">
    <property type="component" value="Unassembled WGS sequence"/>
</dbReference>
<dbReference type="InterPro" id="IPR045054">
    <property type="entry name" value="P4HA-like"/>
</dbReference>
<dbReference type="OrthoDB" id="420380at2759"/>
<dbReference type="Gene3D" id="2.60.120.620">
    <property type="entry name" value="q2cbj1_9rhob like domain"/>
    <property type="match status" value="1"/>
</dbReference>
<evidence type="ECO:0000256" key="2">
    <source>
        <dbReference type="ARBA" id="ARBA00022723"/>
    </source>
</evidence>
<keyword evidence="5" id="KW-0560">Oxidoreductase</keyword>
<comment type="cofactor">
    <cofactor evidence="1">
        <name>L-ascorbate</name>
        <dbReference type="ChEBI" id="CHEBI:38290"/>
    </cofactor>
</comment>